<dbReference type="AlphaFoldDB" id="A0A2R6B928"/>
<dbReference type="NCBIfam" id="NF002294">
    <property type="entry name" value="PRK01221.1"/>
    <property type="match status" value="1"/>
</dbReference>
<sequence length="330" mass="35906">MSEEKRGERLKLLGELVQDAHITPNMSVAGLLEEYSKMGGFMARHLSDSFKVLCEMLSDSESTNFLSFTADLVSTGLRGVLAQLVGSGLFKVVITTCGTLDHDIARSLGARYSFGSFDSDDVELRGLGISRLGNIFIPVEDYGVLTEKFVHSTLAEAGAAAKREWGVRELIDLFASKLPIDENSILRAAHTAGVKVYVPGFVDGAVGTHVFTFSQTHSFTLNILRDMSELSDIVFDSKRTGALIIGGGISKHHTIWWNQFKDGLDYAVYLTTASEYDGSLSGARPKEAISWNKIKPTSKHAVVIGDATITLPLLVAALPEKIGVRLKRTH</sequence>
<keyword evidence="7 11" id="KW-0808">Transferase</keyword>
<dbReference type="InterPro" id="IPR002773">
    <property type="entry name" value="Deoxyhypusine_synthase"/>
</dbReference>
<evidence type="ECO:0000313" key="13">
    <source>
        <dbReference type="Proteomes" id="UP000241284"/>
    </source>
</evidence>
<comment type="similarity">
    <text evidence="5 11">Belongs to the deoxyhypusine synthase family.</text>
</comment>
<evidence type="ECO:0000256" key="8">
    <source>
        <dbReference type="ARBA" id="ARBA00023027"/>
    </source>
</evidence>
<evidence type="ECO:0000256" key="11">
    <source>
        <dbReference type="HAMAP-Rule" id="MF_00153"/>
    </source>
</evidence>
<keyword evidence="8 11" id="KW-0520">NAD</keyword>
<dbReference type="InterPro" id="IPR029035">
    <property type="entry name" value="DHS-like_NAD/FAD-binding_dom"/>
</dbReference>
<keyword evidence="9 11" id="KW-0386">Hypusine biosynthesis</keyword>
<reference evidence="12 13" key="1">
    <citation type="submission" date="2017-04" db="EMBL/GenBank/DDBJ databases">
        <title>Novel microbial lineages endemic to geothermal iron-oxide mats fill important gaps in the evolutionary history of Archaea.</title>
        <authorList>
            <person name="Jay Z.J."/>
            <person name="Beam J.P."/>
            <person name="Dlakic M."/>
            <person name="Rusch D.B."/>
            <person name="Kozubal M.A."/>
            <person name="Inskeep W.P."/>
        </authorList>
    </citation>
    <scope>NUCLEOTIDE SEQUENCE [LARGE SCALE GENOMIC DNA]</scope>
    <source>
        <strain evidence="12">ECH_B_2</strain>
    </source>
</reference>
<comment type="catalytic activity">
    <reaction evidence="1 11">
        <text>[eIF5A protein]-L-lysine + spermidine = [eIF5A protein]-deoxyhypusine + propane-1,3-diamine</text>
        <dbReference type="Rhea" id="RHEA:33299"/>
        <dbReference type="Rhea" id="RHEA-COMP:10143"/>
        <dbReference type="Rhea" id="RHEA-COMP:10144"/>
        <dbReference type="ChEBI" id="CHEBI:29969"/>
        <dbReference type="ChEBI" id="CHEBI:57484"/>
        <dbReference type="ChEBI" id="CHEBI:57834"/>
        <dbReference type="ChEBI" id="CHEBI:82657"/>
        <dbReference type="EC" id="2.5.1.46"/>
    </reaction>
</comment>
<dbReference type="GO" id="GO:0005737">
    <property type="term" value="C:cytoplasm"/>
    <property type="evidence" value="ECO:0007669"/>
    <property type="project" value="TreeGrafter"/>
</dbReference>
<evidence type="ECO:0000256" key="3">
    <source>
        <dbReference type="ARBA" id="ARBA00002823"/>
    </source>
</evidence>
<evidence type="ECO:0000256" key="6">
    <source>
        <dbReference type="ARBA" id="ARBA00012683"/>
    </source>
</evidence>
<comment type="pathway">
    <text evidence="4 11">Protein modification; eIF5A hypusination.</text>
</comment>
<dbReference type="EC" id="2.5.1.46" evidence="6 11"/>
<evidence type="ECO:0000256" key="4">
    <source>
        <dbReference type="ARBA" id="ARBA00005041"/>
    </source>
</evidence>
<dbReference type="FunFam" id="3.40.910.10:FF:000010">
    <property type="entry name" value="Deoxyhypusine synthase"/>
    <property type="match status" value="1"/>
</dbReference>
<dbReference type="InterPro" id="IPR022899">
    <property type="entry name" value="Deoxyhypus_synthase_arc"/>
</dbReference>
<gene>
    <name evidence="11" type="primary">dys</name>
    <name evidence="12" type="ORF">B9Q06_06770</name>
</gene>
<dbReference type="Proteomes" id="UP000241284">
    <property type="component" value="Unassembled WGS sequence"/>
</dbReference>
<proteinExistence type="inferred from homology"/>
<dbReference type="Pfam" id="PF01916">
    <property type="entry name" value="DS"/>
    <property type="match status" value="1"/>
</dbReference>
<dbReference type="GO" id="GO:0034038">
    <property type="term" value="F:deoxyhypusine synthase activity"/>
    <property type="evidence" value="ECO:0007669"/>
    <property type="project" value="UniProtKB-UniRule"/>
</dbReference>
<evidence type="ECO:0000256" key="1">
    <source>
        <dbReference type="ARBA" id="ARBA00000952"/>
    </source>
</evidence>
<accession>A0A2R6B928</accession>
<name>A0A2R6B928_9ARCH</name>
<dbReference type="PANTHER" id="PTHR11703">
    <property type="entry name" value="DEOXYHYPUSINE SYNTHASE"/>
    <property type="match status" value="1"/>
</dbReference>
<dbReference type="UniPathway" id="UPA00354"/>
<dbReference type="SUPFAM" id="SSF52467">
    <property type="entry name" value="DHS-like NAD/FAD-binding domain"/>
    <property type="match status" value="1"/>
</dbReference>
<comment type="function">
    <text evidence="3 11">Catalyzes the NAD-dependent oxidative cleavage of spermidine and the subsequent transfer of the butylamine moiety of spermidine to the epsilon-amino group of a specific lysine residue of the eIF-5A precursor protein to form the intermediate deoxyhypusine residue.</text>
</comment>
<dbReference type="HAMAP" id="MF_00153">
    <property type="entry name" value="DHS"/>
    <property type="match status" value="1"/>
</dbReference>
<evidence type="ECO:0000256" key="5">
    <source>
        <dbReference type="ARBA" id="ARBA00009892"/>
    </source>
</evidence>
<evidence type="ECO:0000256" key="2">
    <source>
        <dbReference type="ARBA" id="ARBA00001911"/>
    </source>
</evidence>
<feature type="active site" description="Nucleophile" evidence="11">
    <location>
        <position position="293"/>
    </location>
</feature>
<dbReference type="PANTHER" id="PTHR11703:SF0">
    <property type="entry name" value="DEOXYHYPUSINE SYNTHASE"/>
    <property type="match status" value="1"/>
</dbReference>
<evidence type="ECO:0000256" key="7">
    <source>
        <dbReference type="ARBA" id="ARBA00022679"/>
    </source>
</evidence>
<dbReference type="Gene3D" id="3.40.910.10">
    <property type="entry name" value="Deoxyhypusine synthase"/>
    <property type="match status" value="1"/>
</dbReference>
<dbReference type="InterPro" id="IPR036982">
    <property type="entry name" value="Deoxyhypusine_synthase_sf"/>
</dbReference>
<dbReference type="EMBL" id="NEXH01000013">
    <property type="protein sequence ID" value="PSN95164.1"/>
    <property type="molecule type" value="Genomic_DNA"/>
</dbReference>
<evidence type="ECO:0000313" key="12">
    <source>
        <dbReference type="EMBL" id="PSN95164.1"/>
    </source>
</evidence>
<organism evidence="12 13">
    <name type="scientific">Candidatus Marsarchaeota G2 archaeon ECH_B_2</name>
    <dbReference type="NCBI Taxonomy" id="1978160"/>
    <lineage>
        <taxon>Archaea</taxon>
        <taxon>Candidatus Marsarchaeota</taxon>
        <taxon>Candidatus Marsarchaeota group 2</taxon>
    </lineage>
</organism>
<evidence type="ECO:0000256" key="9">
    <source>
        <dbReference type="ARBA" id="ARBA00023256"/>
    </source>
</evidence>
<comment type="caution">
    <text evidence="12">The sequence shown here is derived from an EMBL/GenBank/DDBJ whole genome shotgun (WGS) entry which is preliminary data.</text>
</comment>
<comment type="cofactor">
    <cofactor evidence="2 11">
        <name>NAD(+)</name>
        <dbReference type="ChEBI" id="CHEBI:57540"/>
    </cofactor>
</comment>
<protein>
    <recommendedName>
        <fullName evidence="10 11">Probable deoxyhypusine synthase</fullName>
        <shortName evidence="11">DHS</shortName>
        <ecNumber evidence="6 11">2.5.1.46</ecNumber>
    </recommendedName>
</protein>
<evidence type="ECO:0000256" key="10">
    <source>
        <dbReference type="ARBA" id="ARBA00039467"/>
    </source>
</evidence>